<dbReference type="EMBL" id="WNWW01000450">
    <property type="protein sequence ID" value="KAF3424699.1"/>
    <property type="molecule type" value="Genomic_DNA"/>
</dbReference>
<comment type="caution">
    <text evidence="1">The sequence shown here is derived from an EMBL/GenBank/DDBJ whole genome shotgun (WGS) entry which is preliminary data.</text>
</comment>
<gene>
    <name evidence="1" type="ORF">E2986_13588</name>
</gene>
<evidence type="ECO:0000313" key="2">
    <source>
        <dbReference type="Proteomes" id="UP000655588"/>
    </source>
</evidence>
<dbReference type="Proteomes" id="UP000655588">
    <property type="component" value="Unassembled WGS sequence"/>
</dbReference>
<evidence type="ECO:0000313" key="1">
    <source>
        <dbReference type="EMBL" id="KAF3424699.1"/>
    </source>
</evidence>
<keyword evidence="2" id="KW-1185">Reference proteome</keyword>
<protein>
    <submittedName>
        <fullName evidence="1">Uncharacterized protein</fullName>
    </submittedName>
</protein>
<accession>A0A833R9L7</accession>
<dbReference type="AlphaFoldDB" id="A0A833R9L7"/>
<organism evidence="1 2">
    <name type="scientific">Frieseomelitta varia</name>
    <dbReference type="NCBI Taxonomy" id="561572"/>
    <lineage>
        <taxon>Eukaryota</taxon>
        <taxon>Metazoa</taxon>
        <taxon>Ecdysozoa</taxon>
        <taxon>Arthropoda</taxon>
        <taxon>Hexapoda</taxon>
        <taxon>Insecta</taxon>
        <taxon>Pterygota</taxon>
        <taxon>Neoptera</taxon>
        <taxon>Endopterygota</taxon>
        <taxon>Hymenoptera</taxon>
        <taxon>Apocrita</taxon>
        <taxon>Aculeata</taxon>
        <taxon>Apoidea</taxon>
        <taxon>Anthophila</taxon>
        <taxon>Apidae</taxon>
        <taxon>Frieseomelitta</taxon>
    </lineage>
</organism>
<sequence>MTVVQSVSVLINLSFHYSPSVCLRISSDNRDPVSYLLGEISEGEKLKSNDRRAAGLMAYPRIGRSDVPVSNLNFNRRHVMEPDTDFQFYSPELDSVPDKDYEDVRNTAAGSVGRSMNLKHVDKFPREARWLISDRIRLAKDYRPWQKIDEGRFVYPGSLLLARGQKKIVDVRGTSLQRKRLTTCADKINLIFEKMKKLINAELQQTPQGTEPER</sequence>
<reference evidence="1" key="1">
    <citation type="submission" date="2019-11" db="EMBL/GenBank/DDBJ databases">
        <title>The nuclear and mitochondrial genomes of Frieseomelitta varia - a highly eusocial stingless bee (Meliponini) with a permanently sterile worker caste.</title>
        <authorList>
            <person name="Freitas F.C.P."/>
            <person name="Lourenco A.P."/>
            <person name="Nunes F.M.F."/>
            <person name="Paschoal A.R."/>
            <person name="Abreu F.C.P."/>
            <person name="Barbin F.O."/>
            <person name="Bataglia L."/>
            <person name="Cardoso-Junior C.A.M."/>
            <person name="Cervoni M.S."/>
            <person name="Silva S.R."/>
            <person name="Dalarmi F."/>
            <person name="Del Lama M.A."/>
            <person name="Depintor T.S."/>
            <person name="Ferreira K.M."/>
            <person name="Goria P.S."/>
            <person name="Jaskot M.C."/>
            <person name="Lago D.C."/>
            <person name="Luna-Lucena D."/>
            <person name="Moda L.M."/>
            <person name="Nascimento L."/>
            <person name="Pedrino M."/>
            <person name="Rabico F.O."/>
            <person name="Sanches F.C."/>
            <person name="Santos D.E."/>
            <person name="Santos C.G."/>
            <person name="Vieira J."/>
            <person name="Lopes T.F."/>
            <person name="Barchuk A.R."/>
            <person name="Hartfelder K."/>
            <person name="Simoes Z.L.P."/>
            <person name="Bitondi M.M.G."/>
            <person name="Pinheiro D.G."/>
        </authorList>
    </citation>
    <scope>NUCLEOTIDE SEQUENCE</scope>
    <source>
        <strain evidence="1">USP_RPSP 00005682</strain>
        <tissue evidence="1">Whole individual</tissue>
    </source>
</reference>
<name>A0A833R9L7_9HYME</name>
<proteinExistence type="predicted"/>